<accession>A0A0E9TXB6</accession>
<dbReference type="EMBL" id="GBXM01051007">
    <property type="protein sequence ID" value="JAH57570.1"/>
    <property type="molecule type" value="Transcribed_RNA"/>
</dbReference>
<reference evidence="1" key="2">
    <citation type="journal article" date="2015" name="Fish Shellfish Immunol.">
        <title>Early steps in the European eel (Anguilla anguilla)-Vibrio vulnificus interaction in the gills: Role of the RtxA13 toxin.</title>
        <authorList>
            <person name="Callol A."/>
            <person name="Pajuelo D."/>
            <person name="Ebbesson L."/>
            <person name="Teles M."/>
            <person name="MacKenzie S."/>
            <person name="Amaro C."/>
        </authorList>
    </citation>
    <scope>NUCLEOTIDE SEQUENCE</scope>
</reference>
<dbReference type="AlphaFoldDB" id="A0A0E9TXB6"/>
<proteinExistence type="predicted"/>
<protein>
    <submittedName>
        <fullName evidence="1">Uncharacterized protein</fullName>
    </submittedName>
</protein>
<reference evidence="1" key="1">
    <citation type="submission" date="2014-11" db="EMBL/GenBank/DDBJ databases">
        <authorList>
            <person name="Amaro Gonzalez C."/>
        </authorList>
    </citation>
    <scope>NUCLEOTIDE SEQUENCE</scope>
</reference>
<sequence length="19" mass="2134">MRSSCFLLQDPTCFLVTTA</sequence>
<evidence type="ECO:0000313" key="1">
    <source>
        <dbReference type="EMBL" id="JAH57570.1"/>
    </source>
</evidence>
<name>A0A0E9TXB6_ANGAN</name>
<organism evidence="1">
    <name type="scientific">Anguilla anguilla</name>
    <name type="common">European freshwater eel</name>
    <name type="synonym">Muraena anguilla</name>
    <dbReference type="NCBI Taxonomy" id="7936"/>
    <lineage>
        <taxon>Eukaryota</taxon>
        <taxon>Metazoa</taxon>
        <taxon>Chordata</taxon>
        <taxon>Craniata</taxon>
        <taxon>Vertebrata</taxon>
        <taxon>Euteleostomi</taxon>
        <taxon>Actinopterygii</taxon>
        <taxon>Neopterygii</taxon>
        <taxon>Teleostei</taxon>
        <taxon>Anguilliformes</taxon>
        <taxon>Anguillidae</taxon>
        <taxon>Anguilla</taxon>
    </lineage>
</organism>